<keyword evidence="3" id="KW-1185">Reference proteome</keyword>
<evidence type="ECO:0000313" key="3">
    <source>
        <dbReference type="Proteomes" id="UP000230233"/>
    </source>
</evidence>
<evidence type="ECO:0000256" key="1">
    <source>
        <dbReference type="SAM" id="MobiDB-lite"/>
    </source>
</evidence>
<protein>
    <submittedName>
        <fullName evidence="2">Uncharacterized protein</fullName>
    </submittedName>
</protein>
<feature type="region of interest" description="Disordered" evidence="1">
    <location>
        <begin position="1"/>
        <end position="98"/>
    </location>
</feature>
<gene>
    <name evidence="2" type="primary">Cnig_chr_IV.g12238</name>
    <name evidence="2" type="ORF">B9Z55_012238</name>
</gene>
<name>A0A2G5TXA0_9PELO</name>
<comment type="caution">
    <text evidence="2">The sequence shown here is derived from an EMBL/GenBank/DDBJ whole genome shotgun (WGS) entry which is preliminary data.</text>
</comment>
<dbReference type="EMBL" id="PDUG01000004">
    <property type="protein sequence ID" value="PIC31586.1"/>
    <property type="molecule type" value="Genomic_DNA"/>
</dbReference>
<evidence type="ECO:0000313" key="2">
    <source>
        <dbReference type="EMBL" id="PIC31586.1"/>
    </source>
</evidence>
<accession>A0A2G5TXA0</accession>
<feature type="compositionally biased region" description="Basic and acidic residues" evidence="1">
    <location>
        <begin position="73"/>
        <end position="85"/>
    </location>
</feature>
<dbReference type="Proteomes" id="UP000230233">
    <property type="component" value="Chromosome IV"/>
</dbReference>
<dbReference type="AlphaFoldDB" id="A0A2G5TXA0"/>
<reference evidence="3" key="1">
    <citation type="submission" date="2017-10" db="EMBL/GenBank/DDBJ databases">
        <title>Rapid genome shrinkage in a self-fertile nematode reveals novel sperm competition proteins.</title>
        <authorList>
            <person name="Yin D."/>
            <person name="Schwarz E.M."/>
            <person name="Thomas C.G."/>
            <person name="Felde R.L."/>
            <person name="Korf I.F."/>
            <person name="Cutter A.D."/>
            <person name="Schartner C.M."/>
            <person name="Ralston E.J."/>
            <person name="Meyer B.J."/>
            <person name="Haag E.S."/>
        </authorList>
    </citation>
    <scope>NUCLEOTIDE SEQUENCE [LARGE SCALE GENOMIC DNA]</scope>
    <source>
        <strain evidence="3">JU1422</strain>
    </source>
</reference>
<feature type="compositionally biased region" description="Polar residues" evidence="1">
    <location>
        <begin position="17"/>
        <end position="26"/>
    </location>
</feature>
<sequence>MDTSVVSPKLKKSSPSHQTFAQQQVITEEFGRKRSSSNSRPAKNKFPSRRGNDASEAYQRPADTYNAKQQTQESHEFHNDRKKTSGPEVSQQKPKDTV</sequence>
<organism evidence="2 3">
    <name type="scientific">Caenorhabditis nigoni</name>
    <dbReference type="NCBI Taxonomy" id="1611254"/>
    <lineage>
        <taxon>Eukaryota</taxon>
        <taxon>Metazoa</taxon>
        <taxon>Ecdysozoa</taxon>
        <taxon>Nematoda</taxon>
        <taxon>Chromadorea</taxon>
        <taxon>Rhabditida</taxon>
        <taxon>Rhabditina</taxon>
        <taxon>Rhabditomorpha</taxon>
        <taxon>Rhabditoidea</taxon>
        <taxon>Rhabditidae</taxon>
        <taxon>Peloderinae</taxon>
        <taxon>Caenorhabditis</taxon>
    </lineage>
</organism>
<proteinExistence type="predicted"/>